<sequence>MESPRSAEVVSSPSETLALLPTETESQLSNLICDVSQQVQVAMAKMLKMISEIDHNSAEIVEEIEKCKETAIERKAFLEEEKDRFQKTAYTVLNMLNRDI</sequence>
<proteinExistence type="predicted"/>
<evidence type="ECO:0000313" key="2">
    <source>
        <dbReference type="EMBL" id="KAF6154626.1"/>
    </source>
</evidence>
<name>A0A7J7MIA9_9MAGN</name>
<dbReference type="OrthoDB" id="778453at2759"/>
<keyword evidence="3" id="KW-1185">Reference proteome</keyword>
<comment type="caution">
    <text evidence="2">The sequence shown here is derived from an EMBL/GenBank/DDBJ whole genome shotgun (WGS) entry which is preliminary data.</text>
</comment>
<keyword evidence="1" id="KW-0175">Coiled coil</keyword>
<dbReference type="Proteomes" id="UP000541444">
    <property type="component" value="Unassembled WGS sequence"/>
</dbReference>
<reference evidence="2 3" key="1">
    <citation type="journal article" date="2020" name="IScience">
        <title>Genome Sequencing of the Endangered Kingdonia uniflora (Circaeasteraceae, Ranunculales) Reveals Potential Mechanisms of Evolutionary Specialization.</title>
        <authorList>
            <person name="Sun Y."/>
            <person name="Deng T."/>
            <person name="Zhang A."/>
            <person name="Moore M.J."/>
            <person name="Landis J.B."/>
            <person name="Lin N."/>
            <person name="Zhang H."/>
            <person name="Zhang X."/>
            <person name="Huang J."/>
            <person name="Zhang X."/>
            <person name="Sun H."/>
            <person name="Wang H."/>
        </authorList>
    </citation>
    <scope>NUCLEOTIDE SEQUENCE [LARGE SCALE GENOMIC DNA]</scope>
    <source>
        <strain evidence="2">TB1705</strain>
        <tissue evidence="2">Leaf</tissue>
    </source>
</reference>
<organism evidence="2 3">
    <name type="scientific">Kingdonia uniflora</name>
    <dbReference type="NCBI Taxonomy" id="39325"/>
    <lineage>
        <taxon>Eukaryota</taxon>
        <taxon>Viridiplantae</taxon>
        <taxon>Streptophyta</taxon>
        <taxon>Embryophyta</taxon>
        <taxon>Tracheophyta</taxon>
        <taxon>Spermatophyta</taxon>
        <taxon>Magnoliopsida</taxon>
        <taxon>Ranunculales</taxon>
        <taxon>Circaeasteraceae</taxon>
        <taxon>Kingdonia</taxon>
    </lineage>
</organism>
<accession>A0A7J7MIA9</accession>
<feature type="coiled-coil region" evidence="1">
    <location>
        <begin position="61"/>
        <end position="88"/>
    </location>
</feature>
<evidence type="ECO:0000313" key="3">
    <source>
        <dbReference type="Proteomes" id="UP000541444"/>
    </source>
</evidence>
<gene>
    <name evidence="2" type="ORF">GIB67_034638</name>
</gene>
<dbReference type="PANTHER" id="PTHR36800">
    <property type="entry name" value="POLYAMINE-MODULATED FACTOR 1-BINDING PROTEIN"/>
    <property type="match status" value="1"/>
</dbReference>
<dbReference type="AlphaFoldDB" id="A0A7J7MIA9"/>
<dbReference type="EMBL" id="JACGCM010001474">
    <property type="protein sequence ID" value="KAF6154626.1"/>
    <property type="molecule type" value="Genomic_DNA"/>
</dbReference>
<dbReference type="PANTHER" id="PTHR36800:SF1">
    <property type="entry name" value="POLYAMINE-MODULATED FACTOR 1-BINDING PROTEIN"/>
    <property type="match status" value="1"/>
</dbReference>
<evidence type="ECO:0000256" key="1">
    <source>
        <dbReference type="SAM" id="Coils"/>
    </source>
</evidence>
<protein>
    <submittedName>
        <fullName evidence="2">Uncharacterized protein</fullName>
    </submittedName>
</protein>